<dbReference type="InterPro" id="IPR000600">
    <property type="entry name" value="ROK"/>
</dbReference>
<dbReference type="PANTHER" id="PTHR18964:SF149">
    <property type="entry name" value="BIFUNCTIONAL UDP-N-ACETYLGLUCOSAMINE 2-EPIMERASE_N-ACETYLMANNOSAMINE KINASE"/>
    <property type="match status" value="1"/>
</dbReference>
<reference evidence="4" key="1">
    <citation type="journal article" date="2019" name="Int. J. Syst. Evol. Microbiol.">
        <title>The Global Catalogue of Microorganisms (GCM) 10K type strain sequencing project: providing services to taxonomists for standard genome sequencing and annotation.</title>
        <authorList>
            <consortium name="The Broad Institute Genomics Platform"/>
            <consortium name="The Broad Institute Genome Sequencing Center for Infectious Disease"/>
            <person name="Wu L."/>
            <person name="Ma J."/>
        </authorList>
    </citation>
    <scope>NUCLEOTIDE SEQUENCE [LARGE SCALE GENOMIC DNA]</scope>
    <source>
        <strain evidence="4">CGMCC 1.12778</strain>
    </source>
</reference>
<dbReference type="PANTHER" id="PTHR18964">
    <property type="entry name" value="ROK (REPRESSOR, ORF, KINASE) FAMILY"/>
    <property type="match status" value="1"/>
</dbReference>
<dbReference type="EMBL" id="BMFW01000032">
    <property type="protein sequence ID" value="GGI01234.1"/>
    <property type="molecule type" value="Genomic_DNA"/>
</dbReference>
<sequence length="353" mass="35641">MTVTSTPLVVGIDIGGTKVKVCAADLAGNILATAAHGSRSGRAARDVLAEVQECYRSVTASAARRTGGPVSIESVGLVTPGVVTEEGIGLVPNNPGMESSVPASTLAALLGVPEVAWANDVKAAAMADHQWGELQGTSCGLYVNIGTGLSAGAVINGLPLTGAHGAALEIGYLLPAAPGRPPGHRSGAAPLEDLISGRALTDRVAELGAGHLEASELLARAGTDGRESGGQDLKRVAESFIEEFVHAVTNLAITLDPERISIGGGVATQDAATVFLPPLRAALAEYSPYPPEVQVSAAANDLSMLGALLLAYRTLGFGVPALSVPLAAKPSTQHDQLPKPPETAGILITEGAS</sequence>
<dbReference type="RefSeq" id="WP_188573296.1">
    <property type="nucleotide sequence ID" value="NZ_BMFW01000032.1"/>
</dbReference>
<dbReference type="InterPro" id="IPR043129">
    <property type="entry name" value="ATPase_NBD"/>
</dbReference>
<dbReference type="Gene3D" id="3.30.420.40">
    <property type="match status" value="2"/>
</dbReference>
<proteinExistence type="inferred from homology"/>
<keyword evidence="4" id="KW-1185">Reference proteome</keyword>
<evidence type="ECO:0000256" key="2">
    <source>
        <dbReference type="SAM" id="MobiDB-lite"/>
    </source>
</evidence>
<feature type="region of interest" description="Disordered" evidence="2">
    <location>
        <begin position="330"/>
        <end position="353"/>
    </location>
</feature>
<dbReference type="SUPFAM" id="SSF53067">
    <property type="entry name" value="Actin-like ATPase domain"/>
    <property type="match status" value="1"/>
</dbReference>
<protein>
    <submittedName>
        <fullName evidence="3">Glucokinase</fullName>
    </submittedName>
</protein>
<gene>
    <name evidence="3" type="primary">glk</name>
    <name evidence="3" type="ORF">GCM10007170_40210</name>
</gene>
<comment type="similarity">
    <text evidence="1">Belongs to the ROK (NagC/XylR) family.</text>
</comment>
<dbReference type="Proteomes" id="UP000643279">
    <property type="component" value="Unassembled WGS sequence"/>
</dbReference>
<comment type="caution">
    <text evidence="3">The sequence shown here is derived from an EMBL/GenBank/DDBJ whole genome shotgun (WGS) entry which is preliminary data.</text>
</comment>
<evidence type="ECO:0000313" key="4">
    <source>
        <dbReference type="Proteomes" id="UP000643279"/>
    </source>
</evidence>
<accession>A0ABQ2B000</accession>
<evidence type="ECO:0000256" key="1">
    <source>
        <dbReference type="ARBA" id="ARBA00006479"/>
    </source>
</evidence>
<evidence type="ECO:0000313" key="3">
    <source>
        <dbReference type="EMBL" id="GGI01234.1"/>
    </source>
</evidence>
<dbReference type="Pfam" id="PF00480">
    <property type="entry name" value="ROK"/>
    <property type="match status" value="1"/>
</dbReference>
<name>A0ABQ2B000_9MICC</name>
<organism evidence="3 4">
    <name type="scientific">Arthrobacter liuii</name>
    <dbReference type="NCBI Taxonomy" id="1476996"/>
    <lineage>
        <taxon>Bacteria</taxon>
        <taxon>Bacillati</taxon>
        <taxon>Actinomycetota</taxon>
        <taxon>Actinomycetes</taxon>
        <taxon>Micrococcales</taxon>
        <taxon>Micrococcaceae</taxon>
        <taxon>Arthrobacter</taxon>
    </lineage>
</organism>